<dbReference type="PANTHER" id="PTHR46082">
    <property type="entry name" value="ATP/GTP-BINDING PROTEIN-RELATED"/>
    <property type="match status" value="1"/>
</dbReference>
<dbReference type="AlphaFoldDB" id="A0A9W9VWH2"/>
<sequence length="838" mass="94399">MMQHLIGLMQHPRIGKEYPTSSDQLFAPDYIHKHHTGCIECSLAESVCDTALNASCEELECDQDMLVQRVRRSGRDGRCALFQNIPYQRNKGYIVRDGQLAELEHRLFSPGQQRKVALTGLGGVGKTQDAIELAHRLQLTQPELSIFWIPATTSESLQEAYFDIAQKLRFPELEEGADPKKLLQNYLGDKNAGQWLLIFDDAEDIDLWYGKSLGNTGLYGLSDYLPWSPTGSILFTTRSKKLASKLAMQNTIEIREMDDVKAKELFAMRLHDKDLLREETEIALLLKQLVFLPLAIVQAASYINENTITSVAEYRYLLTQPEEKIVDLVSENETHWRSRGIANAVATTWLVSFERIYRLNRLAIDILSFMACVQPTAIPESLLPPAPSRMAWVEAIGILRGYSFVTKRSTEQGFDLHRLVHLAMRSWLRKNGNLLTQTVTTLARLVEVFPNDDHTNRALWKACLPHALNVVHKDEVQNMPKRYELLFKVSLCLLADGRTTEAIEYLTDLNDWQKSPYDQHHPFILASQHELARAYLVNGRARNAVELLERVVAIEGETLAEEHPSLLGSQYTLAAAYRANTQIPEAVKLLRHVVAVKLRTGSQQDLSLLASQQELAGACAANGEIQEVMELLEHIKQAVKLLEYVVTLQEGTLAPEQPSLLASQHELAVAYRADGQIKKALELLERVVKIKEETLNEAHLSFLASQYELAETRAANEQIIEAIELFEDVVTVQKRTLARGHHFRIKAQHELAAAYRVNGQIKEAVEVLEHVVAIEVENLADEHPNQLTSQYLLAGAYRANEQIGEAANVFQQIIAVEQRALAEGHPSQMASQDAVCIF</sequence>
<organism evidence="2 3">
    <name type="scientific">Penicillium cataractarum</name>
    <dbReference type="NCBI Taxonomy" id="2100454"/>
    <lineage>
        <taxon>Eukaryota</taxon>
        <taxon>Fungi</taxon>
        <taxon>Dikarya</taxon>
        <taxon>Ascomycota</taxon>
        <taxon>Pezizomycotina</taxon>
        <taxon>Eurotiomycetes</taxon>
        <taxon>Eurotiomycetidae</taxon>
        <taxon>Eurotiales</taxon>
        <taxon>Aspergillaceae</taxon>
        <taxon>Penicillium</taxon>
    </lineage>
</organism>
<gene>
    <name evidence="2" type="ORF">N7496_001676</name>
</gene>
<dbReference type="SMART" id="SM00028">
    <property type="entry name" value="TPR"/>
    <property type="match status" value="5"/>
</dbReference>
<evidence type="ECO:0000259" key="1">
    <source>
        <dbReference type="Pfam" id="PF00931"/>
    </source>
</evidence>
<dbReference type="GeneID" id="81433784"/>
<dbReference type="InterPro" id="IPR027417">
    <property type="entry name" value="P-loop_NTPase"/>
</dbReference>
<dbReference type="PANTHER" id="PTHR46082:SF6">
    <property type="entry name" value="AAA+ ATPASE DOMAIN-CONTAINING PROTEIN-RELATED"/>
    <property type="match status" value="1"/>
</dbReference>
<dbReference type="GO" id="GO:0043531">
    <property type="term" value="F:ADP binding"/>
    <property type="evidence" value="ECO:0007669"/>
    <property type="project" value="InterPro"/>
</dbReference>
<dbReference type="Gene3D" id="1.25.40.10">
    <property type="entry name" value="Tetratricopeptide repeat domain"/>
    <property type="match status" value="2"/>
</dbReference>
<dbReference type="RefSeq" id="XP_056561336.1">
    <property type="nucleotide sequence ID" value="XM_056694607.1"/>
</dbReference>
<reference evidence="2" key="1">
    <citation type="submission" date="2022-11" db="EMBL/GenBank/DDBJ databases">
        <authorList>
            <person name="Petersen C."/>
        </authorList>
    </citation>
    <scope>NUCLEOTIDE SEQUENCE</scope>
    <source>
        <strain evidence="2">IBT 29864</strain>
    </source>
</reference>
<keyword evidence="3" id="KW-1185">Reference proteome</keyword>
<dbReference type="OrthoDB" id="1577640at2759"/>
<dbReference type="SUPFAM" id="SSF48452">
    <property type="entry name" value="TPR-like"/>
    <property type="match status" value="3"/>
</dbReference>
<dbReference type="InterPro" id="IPR019734">
    <property type="entry name" value="TPR_rpt"/>
</dbReference>
<dbReference type="InterPro" id="IPR011990">
    <property type="entry name" value="TPR-like_helical_dom_sf"/>
</dbReference>
<proteinExistence type="predicted"/>
<feature type="domain" description="NB-ARC" evidence="1">
    <location>
        <begin position="99"/>
        <end position="268"/>
    </location>
</feature>
<evidence type="ECO:0000313" key="3">
    <source>
        <dbReference type="Proteomes" id="UP001147782"/>
    </source>
</evidence>
<dbReference type="SUPFAM" id="SSF52540">
    <property type="entry name" value="P-loop containing nucleoside triphosphate hydrolases"/>
    <property type="match status" value="1"/>
</dbReference>
<evidence type="ECO:0000313" key="2">
    <source>
        <dbReference type="EMBL" id="KAJ5390608.1"/>
    </source>
</evidence>
<accession>A0A9W9VWH2</accession>
<dbReference type="Pfam" id="PF00931">
    <property type="entry name" value="NB-ARC"/>
    <property type="match status" value="1"/>
</dbReference>
<reference evidence="2" key="2">
    <citation type="journal article" date="2023" name="IMA Fungus">
        <title>Comparative genomic study of the Penicillium genus elucidates a diverse pangenome and 15 lateral gene transfer events.</title>
        <authorList>
            <person name="Petersen C."/>
            <person name="Sorensen T."/>
            <person name="Nielsen M.R."/>
            <person name="Sondergaard T.E."/>
            <person name="Sorensen J.L."/>
            <person name="Fitzpatrick D.A."/>
            <person name="Frisvad J.C."/>
            <person name="Nielsen K.L."/>
        </authorList>
    </citation>
    <scope>NUCLEOTIDE SEQUENCE</scope>
    <source>
        <strain evidence="2">IBT 29864</strain>
    </source>
</reference>
<name>A0A9W9VWH2_9EURO</name>
<dbReference type="InterPro" id="IPR053137">
    <property type="entry name" value="NLR-like"/>
</dbReference>
<dbReference type="Proteomes" id="UP001147782">
    <property type="component" value="Unassembled WGS sequence"/>
</dbReference>
<dbReference type="Pfam" id="PF13424">
    <property type="entry name" value="TPR_12"/>
    <property type="match status" value="1"/>
</dbReference>
<dbReference type="InterPro" id="IPR002182">
    <property type="entry name" value="NB-ARC"/>
</dbReference>
<dbReference type="Gene3D" id="3.40.50.300">
    <property type="entry name" value="P-loop containing nucleotide triphosphate hydrolases"/>
    <property type="match status" value="1"/>
</dbReference>
<protein>
    <recommendedName>
        <fullName evidence="1">NB-ARC domain-containing protein</fullName>
    </recommendedName>
</protein>
<dbReference type="Pfam" id="PF13374">
    <property type="entry name" value="TPR_10"/>
    <property type="match status" value="2"/>
</dbReference>
<comment type="caution">
    <text evidence="2">The sequence shown here is derived from an EMBL/GenBank/DDBJ whole genome shotgun (WGS) entry which is preliminary data.</text>
</comment>
<dbReference type="EMBL" id="JAPZBS010000001">
    <property type="protein sequence ID" value="KAJ5390608.1"/>
    <property type="molecule type" value="Genomic_DNA"/>
</dbReference>